<sequence length="57" mass="6141">MRSHSLPFPVRAPFGVDMNTAQLERPFTPGGELSQQVKALALLAIAKFEINSNCVAA</sequence>
<evidence type="ECO:0000313" key="2">
    <source>
        <dbReference type="Proteomes" id="UP000320231"/>
    </source>
</evidence>
<reference evidence="1 2" key="1">
    <citation type="journal article" date="2019" name="Microbiol. Resour. Announc.">
        <title>Complete Genome Sequence of Halomonas sulfidaeris Strain Esulfide1 Isolated from a Metal Sulfide Rock at a Depth of 2,200 Meters, Obtained Using Nanopore Sequencing.</title>
        <authorList>
            <person name="Saito M."/>
            <person name="Nishigata A."/>
            <person name="Galipon J."/>
            <person name="Arakawa K."/>
        </authorList>
    </citation>
    <scope>NUCLEOTIDE SEQUENCE [LARGE SCALE GENOMIC DNA]</scope>
    <source>
        <strain evidence="1 2">ATCC BAA-803</strain>
    </source>
</reference>
<proteinExistence type="predicted"/>
<dbReference type="Proteomes" id="UP000320231">
    <property type="component" value="Chromosome"/>
</dbReference>
<accession>A0A455U9Q5</accession>
<dbReference type="EMBL" id="AP019514">
    <property type="protein sequence ID" value="BBI60988.1"/>
    <property type="molecule type" value="Genomic_DNA"/>
</dbReference>
<gene>
    <name evidence="1" type="ORF">HSBAA_22940</name>
</gene>
<organism evidence="1 2">
    <name type="scientific">Vreelandella sulfidaeris</name>
    <dbReference type="NCBI Taxonomy" id="115553"/>
    <lineage>
        <taxon>Bacteria</taxon>
        <taxon>Pseudomonadati</taxon>
        <taxon>Pseudomonadota</taxon>
        <taxon>Gammaproteobacteria</taxon>
        <taxon>Oceanospirillales</taxon>
        <taxon>Halomonadaceae</taxon>
        <taxon>Vreelandella</taxon>
    </lineage>
</organism>
<protein>
    <submittedName>
        <fullName evidence="1">Uncharacterized protein</fullName>
    </submittedName>
</protein>
<dbReference type="AlphaFoldDB" id="A0A455U9Q5"/>
<evidence type="ECO:0000313" key="1">
    <source>
        <dbReference type="EMBL" id="BBI60988.1"/>
    </source>
</evidence>
<name>A0A455U9Q5_9GAMM</name>
<dbReference type="KEGG" id="hsr:HSBAA_22940"/>